<dbReference type="InterPro" id="IPR058630">
    <property type="entry name" value="T4_Y16D"/>
</dbReference>
<evidence type="ECO:0000313" key="2">
    <source>
        <dbReference type="Proteomes" id="UP000223363"/>
    </source>
</evidence>
<gene>
    <name evidence="1" type="ORF">2050HW_00142</name>
</gene>
<sequence>MTQLGWYPDNFGELPLEEALQYSVDLGKRALDDKEKGNLSKGLCKLAHLPEVCIKRWDHGPIVQRRIVCAANRYTDQHGKEYIIAGARHTQILMREMVKTLGELGLDLAHTRMDDQGFIDQFEEYHTRKDALIIAVHAGQMREPVFSRGELFSENLY</sequence>
<accession>A0A289YVE8</accession>
<evidence type="ECO:0000313" key="1">
    <source>
        <dbReference type="EMBL" id="ATA65477.1"/>
    </source>
</evidence>
<name>A0A289YVE8_9CAUD</name>
<dbReference type="EMBL" id="MF285618">
    <property type="protein sequence ID" value="ATA65477.1"/>
    <property type="molecule type" value="Genomic_DNA"/>
</dbReference>
<keyword evidence="2" id="KW-1185">Reference proteome</keyword>
<dbReference type="Proteomes" id="UP000223363">
    <property type="component" value="Segment"/>
</dbReference>
<protein>
    <submittedName>
        <fullName evidence="1">Uncharacterized protein</fullName>
    </submittedName>
</protein>
<proteinExistence type="predicted"/>
<organism evidence="1 2">
    <name type="scientific">Serratia phage vB_SmaM_ 2050HW</name>
    <dbReference type="NCBI Taxonomy" id="2024252"/>
    <lineage>
        <taxon>Viruses</taxon>
        <taxon>Duplodnaviria</taxon>
        <taxon>Heunggongvirae</taxon>
        <taxon>Uroviricota</taxon>
        <taxon>Caudoviricetes</taxon>
        <taxon>Chimalliviridae</taxon>
        <taxon>Moabitevirus</taxon>
        <taxon>Moabitevirus mv2050HW</taxon>
    </lineage>
</organism>
<dbReference type="Pfam" id="PF26092">
    <property type="entry name" value="T4_Y16D"/>
    <property type="match status" value="1"/>
</dbReference>
<reference evidence="2" key="1">
    <citation type="submission" date="2017-06" db="EMBL/GenBank/DDBJ databases">
        <authorList>
            <person name="Zhao X."/>
        </authorList>
    </citation>
    <scope>NUCLEOTIDE SEQUENCE [LARGE SCALE GENOMIC DNA]</scope>
</reference>